<feature type="transmembrane region" description="Helical" evidence="1">
    <location>
        <begin position="6"/>
        <end position="30"/>
    </location>
</feature>
<sequence length="130" mass="15074">RRIVLAAFVTWLLVLIVWLVMCSVLFSSWYSVPDLCINRRCPNSLWTSDSYWAAFQPIDNDNPKSNSTESNTGFKKNLWQLNLSILVFLNLVIYFSMLGSMLWNYLQALCENANNQNETRPLPVYILMGQ</sequence>
<proteinExistence type="predicted"/>
<organism evidence="2">
    <name type="scientific">Graphocephala atropunctata</name>
    <dbReference type="NCBI Taxonomy" id="36148"/>
    <lineage>
        <taxon>Eukaryota</taxon>
        <taxon>Metazoa</taxon>
        <taxon>Ecdysozoa</taxon>
        <taxon>Arthropoda</taxon>
        <taxon>Hexapoda</taxon>
        <taxon>Insecta</taxon>
        <taxon>Pterygota</taxon>
        <taxon>Neoptera</taxon>
        <taxon>Paraneoptera</taxon>
        <taxon>Hemiptera</taxon>
        <taxon>Auchenorrhyncha</taxon>
        <taxon>Membracoidea</taxon>
        <taxon>Cicadellidae</taxon>
        <taxon>Cicadellinae</taxon>
        <taxon>Cicadellini</taxon>
        <taxon>Graphocephala</taxon>
    </lineage>
</organism>
<keyword evidence="1" id="KW-1133">Transmembrane helix</keyword>
<name>A0A1B6LTR8_9HEMI</name>
<evidence type="ECO:0000313" key="2">
    <source>
        <dbReference type="EMBL" id="JAT27088.1"/>
    </source>
</evidence>
<evidence type="ECO:0000256" key="1">
    <source>
        <dbReference type="SAM" id="Phobius"/>
    </source>
</evidence>
<dbReference type="EMBL" id="GEBQ01012889">
    <property type="protein sequence ID" value="JAT27088.1"/>
    <property type="molecule type" value="Transcribed_RNA"/>
</dbReference>
<accession>A0A1B6LTR8</accession>
<feature type="non-terminal residue" evidence="2">
    <location>
        <position position="1"/>
    </location>
</feature>
<feature type="transmembrane region" description="Helical" evidence="1">
    <location>
        <begin position="83"/>
        <end position="106"/>
    </location>
</feature>
<keyword evidence="1" id="KW-0812">Transmembrane</keyword>
<reference evidence="2" key="1">
    <citation type="submission" date="2015-11" db="EMBL/GenBank/DDBJ databases">
        <title>De novo transcriptome assembly of four potential Pierce s Disease insect vectors from Arizona vineyards.</title>
        <authorList>
            <person name="Tassone E.E."/>
        </authorList>
    </citation>
    <scope>NUCLEOTIDE SEQUENCE</scope>
</reference>
<dbReference type="AlphaFoldDB" id="A0A1B6LTR8"/>
<gene>
    <name evidence="2" type="ORF">g.10689</name>
</gene>
<keyword evidence="1" id="KW-0472">Membrane</keyword>
<protein>
    <submittedName>
        <fullName evidence="2">Uncharacterized protein</fullName>
    </submittedName>
</protein>